<proteinExistence type="predicted"/>
<dbReference type="RefSeq" id="WP_271633429.1">
    <property type="nucleotide sequence ID" value="NZ_CP094970.1"/>
</dbReference>
<evidence type="ECO:0000259" key="2">
    <source>
        <dbReference type="Pfam" id="PF09084"/>
    </source>
</evidence>
<reference evidence="3" key="1">
    <citation type="submission" date="2022-01" db="EMBL/GenBank/DDBJ databases">
        <title>Nocardioidaceae gen. sp. A5X3R13.</title>
        <authorList>
            <person name="Lopez Marin M.A."/>
            <person name="Uhlik O."/>
        </authorList>
    </citation>
    <scope>NUCLEOTIDE SEQUENCE</scope>
    <source>
        <strain evidence="3">A5X3R13</strain>
    </source>
</reference>
<protein>
    <submittedName>
        <fullName evidence="3">ABC transporter substrate-binding protein</fullName>
    </submittedName>
</protein>
<dbReference type="Gene3D" id="3.40.190.10">
    <property type="entry name" value="Periplasmic binding protein-like II"/>
    <property type="match status" value="2"/>
</dbReference>
<dbReference type="Proteomes" id="UP001164390">
    <property type="component" value="Chromosome"/>
</dbReference>
<keyword evidence="4" id="KW-1185">Reference proteome</keyword>
<evidence type="ECO:0000313" key="4">
    <source>
        <dbReference type="Proteomes" id="UP001164390"/>
    </source>
</evidence>
<dbReference type="SUPFAM" id="SSF53850">
    <property type="entry name" value="Periplasmic binding protein-like II"/>
    <property type="match status" value="1"/>
</dbReference>
<gene>
    <name evidence="3" type="ORF">L0C25_19365</name>
</gene>
<dbReference type="InterPro" id="IPR015168">
    <property type="entry name" value="SsuA/THI5"/>
</dbReference>
<accession>A0AA46TGG3</accession>
<dbReference type="KEGG" id="sgrg:L0C25_19365"/>
<dbReference type="PROSITE" id="PS51257">
    <property type="entry name" value="PROKAR_LIPOPROTEIN"/>
    <property type="match status" value="1"/>
</dbReference>
<organism evidence="3 4">
    <name type="scientific">Solicola gregarius</name>
    <dbReference type="NCBI Taxonomy" id="2908642"/>
    <lineage>
        <taxon>Bacteria</taxon>
        <taxon>Bacillati</taxon>
        <taxon>Actinomycetota</taxon>
        <taxon>Actinomycetes</taxon>
        <taxon>Propionibacteriales</taxon>
        <taxon>Nocardioidaceae</taxon>
        <taxon>Solicola</taxon>
    </lineage>
</organism>
<dbReference type="Pfam" id="PF09084">
    <property type="entry name" value="NMT1"/>
    <property type="match status" value="1"/>
</dbReference>
<feature type="chain" id="PRO_5041249155" evidence="1">
    <location>
        <begin position="27"/>
        <end position="350"/>
    </location>
</feature>
<name>A0AA46TGG3_9ACTN</name>
<dbReference type="EMBL" id="CP094970">
    <property type="protein sequence ID" value="UYM04671.1"/>
    <property type="molecule type" value="Genomic_DNA"/>
</dbReference>
<feature type="domain" description="SsuA/THI5-like" evidence="2">
    <location>
        <begin position="58"/>
        <end position="264"/>
    </location>
</feature>
<feature type="signal peptide" evidence="1">
    <location>
        <begin position="1"/>
        <end position="26"/>
    </location>
</feature>
<evidence type="ECO:0000313" key="3">
    <source>
        <dbReference type="EMBL" id="UYM04671.1"/>
    </source>
</evidence>
<dbReference type="AlphaFoldDB" id="A0AA46TGG3"/>
<evidence type="ECO:0000256" key="1">
    <source>
        <dbReference type="SAM" id="SignalP"/>
    </source>
</evidence>
<dbReference type="PANTHER" id="PTHR30024">
    <property type="entry name" value="ALIPHATIC SULFONATES-BINDING PROTEIN-RELATED"/>
    <property type="match status" value="1"/>
</dbReference>
<sequence length="350" mass="37872">MTSRLRKRLTGMATVLALAATISACALEDDEGSATTEDGETVVKIGYLHTVAVDTHMWLGIEEGIFEKHGLKIDPVPFDTGIEESQALSGGSVDVAMMGGVLSNFPATGSGTVFLANDVEFDTAQLWAAPDSGIESVADLEGKKVATTEGTTAHVYLYNAIKEAGIDPDSVDILNTEMPAAVSAFVSGNVPAVALWVPFDESVKKDVEGAKMIDSAKEYYPKSAILGGWAASDDMYDGDKEVLEKLTAAWLEINDELVNNTDEALTTVHESAYADTQELADTKRQFSFARLYPNDKWAKLWKDGEVENWIGQAEQIFVDVGGIPEFVDPSEFVDTSIFLDAYDEWKADSK</sequence>
<keyword evidence="1" id="KW-0732">Signal</keyword>